<feature type="non-terminal residue" evidence="2">
    <location>
        <position position="1"/>
    </location>
</feature>
<comment type="caution">
    <text evidence="2">The sequence shown here is derived from an EMBL/GenBank/DDBJ whole genome shotgun (WGS) entry which is preliminary data.</text>
</comment>
<dbReference type="EMBL" id="QJKJ01008347">
    <property type="protein sequence ID" value="RDX80025.1"/>
    <property type="molecule type" value="Genomic_DNA"/>
</dbReference>
<gene>
    <name evidence="2" type="ORF">CR513_39473</name>
</gene>
<dbReference type="SUPFAM" id="SSF57756">
    <property type="entry name" value="Retrovirus zinc finger-like domains"/>
    <property type="match status" value="1"/>
</dbReference>
<feature type="domain" description="CCHC-type" evidence="1">
    <location>
        <begin position="74"/>
        <end position="90"/>
    </location>
</feature>
<dbReference type="AlphaFoldDB" id="A0A371FNU9"/>
<dbReference type="Proteomes" id="UP000257109">
    <property type="component" value="Unassembled WGS sequence"/>
</dbReference>
<protein>
    <recommendedName>
        <fullName evidence="1">CCHC-type domain-containing protein</fullName>
    </recommendedName>
</protein>
<reference evidence="2" key="1">
    <citation type="submission" date="2018-05" db="EMBL/GenBank/DDBJ databases">
        <title>Draft genome of Mucuna pruriens seed.</title>
        <authorList>
            <person name="Nnadi N.E."/>
            <person name="Vos R."/>
            <person name="Hasami M.H."/>
            <person name="Devisetty U.K."/>
            <person name="Aguiy J.C."/>
        </authorList>
    </citation>
    <scope>NUCLEOTIDE SEQUENCE [LARGE SCALE GENOMIC DNA]</scope>
    <source>
        <strain evidence="2">JCA_2017</strain>
    </source>
</reference>
<dbReference type="GO" id="GO:0003676">
    <property type="term" value="F:nucleic acid binding"/>
    <property type="evidence" value="ECO:0007669"/>
    <property type="project" value="InterPro"/>
</dbReference>
<organism evidence="2 3">
    <name type="scientific">Mucuna pruriens</name>
    <name type="common">Velvet bean</name>
    <name type="synonym">Dolichos pruriens</name>
    <dbReference type="NCBI Taxonomy" id="157652"/>
    <lineage>
        <taxon>Eukaryota</taxon>
        <taxon>Viridiplantae</taxon>
        <taxon>Streptophyta</taxon>
        <taxon>Embryophyta</taxon>
        <taxon>Tracheophyta</taxon>
        <taxon>Spermatophyta</taxon>
        <taxon>Magnoliopsida</taxon>
        <taxon>eudicotyledons</taxon>
        <taxon>Gunneridae</taxon>
        <taxon>Pentapetalae</taxon>
        <taxon>rosids</taxon>
        <taxon>fabids</taxon>
        <taxon>Fabales</taxon>
        <taxon>Fabaceae</taxon>
        <taxon>Papilionoideae</taxon>
        <taxon>50 kb inversion clade</taxon>
        <taxon>NPAAA clade</taxon>
        <taxon>indigoferoid/millettioid clade</taxon>
        <taxon>Phaseoleae</taxon>
        <taxon>Mucuna</taxon>
    </lineage>
</organism>
<dbReference type="GO" id="GO:0008270">
    <property type="term" value="F:zinc ion binding"/>
    <property type="evidence" value="ECO:0007669"/>
    <property type="project" value="InterPro"/>
</dbReference>
<name>A0A371FNU9_MUCPR</name>
<accession>A0A371FNU9</accession>
<evidence type="ECO:0000259" key="1">
    <source>
        <dbReference type="SMART" id="SM00343"/>
    </source>
</evidence>
<sequence>MLIFYVPIKRLVQAQRIQQEQKVEYEKIHNYKSSKEMWDTLALAYEGMSQKRGSRWKNNNKKYTKEAKDKTQVVCYECKKSRHFKSECPSLEKENKKEKKKPFIKKKKTLMTTWKDLDLSSSKDENEEANICSMANTTFDDEDDKEETFNDLNYLQIAYQELRK</sequence>
<evidence type="ECO:0000313" key="2">
    <source>
        <dbReference type="EMBL" id="RDX80025.1"/>
    </source>
</evidence>
<evidence type="ECO:0000313" key="3">
    <source>
        <dbReference type="Proteomes" id="UP000257109"/>
    </source>
</evidence>
<proteinExistence type="predicted"/>
<dbReference type="InterPro" id="IPR001878">
    <property type="entry name" value="Znf_CCHC"/>
</dbReference>
<dbReference type="OrthoDB" id="1834198at2759"/>
<dbReference type="Gene3D" id="4.10.60.10">
    <property type="entry name" value="Zinc finger, CCHC-type"/>
    <property type="match status" value="1"/>
</dbReference>
<dbReference type="InterPro" id="IPR036875">
    <property type="entry name" value="Znf_CCHC_sf"/>
</dbReference>
<keyword evidence="3" id="KW-1185">Reference proteome</keyword>
<dbReference type="SMART" id="SM00343">
    <property type="entry name" value="ZnF_C2HC"/>
    <property type="match status" value="1"/>
</dbReference>